<feature type="compositionally biased region" description="Low complexity" evidence="1">
    <location>
        <begin position="362"/>
        <end position="384"/>
    </location>
</feature>
<feature type="region of interest" description="Disordered" evidence="1">
    <location>
        <begin position="258"/>
        <end position="308"/>
    </location>
</feature>
<dbReference type="GeneID" id="25266248"/>
<feature type="compositionally biased region" description="Low complexity" evidence="1">
    <location>
        <begin position="524"/>
        <end position="539"/>
    </location>
</feature>
<dbReference type="InParanoid" id="A0A066V2X0"/>
<feature type="compositionally biased region" description="Low complexity" evidence="1">
    <location>
        <begin position="186"/>
        <end position="197"/>
    </location>
</feature>
<dbReference type="Proteomes" id="UP000027361">
    <property type="component" value="Unassembled WGS sequence"/>
</dbReference>
<gene>
    <name evidence="2" type="ORF">K437DRAFT_271231</name>
</gene>
<feature type="region of interest" description="Disordered" evidence="1">
    <location>
        <begin position="140"/>
        <end position="198"/>
    </location>
</feature>
<proteinExistence type="predicted"/>
<dbReference type="EMBL" id="JMSN01000184">
    <property type="protein sequence ID" value="KDN36052.1"/>
    <property type="molecule type" value="Genomic_DNA"/>
</dbReference>
<feature type="region of interest" description="Disordered" evidence="1">
    <location>
        <begin position="458"/>
        <end position="562"/>
    </location>
</feature>
<feature type="compositionally biased region" description="Low complexity" evidence="1">
    <location>
        <begin position="272"/>
        <end position="286"/>
    </location>
</feature>
<accession>A0A066V2X0</accession>
<feature type="compositionally biased region" description="Polar residues" evidence="1">
    <location>
        <begin position="287"/>
        <end position="300"/>
    </location>
</feature>
<sequence length="608" mass="61023">MNTATSSSNSNNRTQLLPSPATLAACFFPCCFPRSRASSSKQRAAAAHSSIGDDQERTPLLGADVGVPTHLVADARRTKGANVPGYSSTQDMAPAEADAPFMPPPRSAQGADKDRLNGIIGALQGNFLPVQASNATRLLLSATSPPPPPRQFSASANTKSAPPHYAPHGHGARSYGGGSSGGGGANHRSSMPSSRSSSFDHLISVTPIFAQDSHATEAGAGSDGEELLASPLSAAPNSVASASTKPFAVVRSIRLTAQHSINDQRPDPTPLSSASRRTSDARSSASGQSAAYRSPEQSVLLSKPPGANTNASAATVLAAGGKSKRSSKLIQLWGSDSGGDDGEPASGSTRGDDNKDGLQLHLSESTLHGPSSSSSATARSPASAAAAKPTLSILSIDADPESGAPITSSSPPPAICTAMGSTHAGKGTGQLTPTAAAAHAAAAALLVPSNAALQSLSTTAVSAEPPAAGSGPAAGKATGGAAAGAGSSPSWGAKADGDDLEAKRSLRRNIRAGRASASAHATVERVQQAPQQQRPASASEPKRQPKPKSASGSDEADELQKALEKRLFAITATQGPLMETWNESEHGATPDAAVDVGRLAASPLGPVD</sequence>
<dbReference type="AlphaFoldDB" id="A0A066V2X0"/>
<organism evidence="2 3">
    <name type="scientific">Tilletiaria anomala (strain ATCC 24038 / CBS 436.72 / UBC 951)</name>
    <dbReference type="NCBI Taxonomy" id="1037660"/>
    <lineage>
        <taxon>Eukaryota</taxon>
        <taxon>Fungi</taxon>
        <taxon>Dikarya</taxon>
        <taxon>Basidiomycota</taxon>
        <taxon>Ustilaginomycotina</taxon>
        <taxon>Exobasidiomycetes</taxon>
        <taxon>Georgefischeriales</taxon>
        <taxon>Tilletiariaceae</taxon>
        <taxon>Tilletiaria</taxon>
    </lineage>
</organism>
<dbReference type="RefSeq" id="XP_013239930.1">
    <property type="nucleotide sequence ID" value="XM_013384476.1"/>
</dbReference>
<keyword evidence="3" id="KW-1185">Reference proteome</keyword>
<reference evidence="2 3" key="1">
    <citation type="submission" date="2014-05" db="EMBL/GenBank/DDBJ databases">
        <title>Draft genome sequence of a rare smut relative, Tilletiaria anomala UBC 951.</title>
        <authorList>
            <consortium name="DOE Joint Genome Institute"/>
            <person name="Toome M."/>
            <person name="Kuo A."/>
            <person name="Henrissat B."/>
            <person name="Lipzen A."/>
            <person name="Tritt A."/>
            <person name="Yoshinaga Y."/>
            <person name="Zane M."/>
            <person name="Barry K."/>
            <person name="Grigoriev I.V."/>
            <person name="Spatafora J.W."/>
            <person name="Aimea M.C."/>
        </authorList>
    </citation>
    <scope>NUCLEOTIDE SEQUENCE [LARGE SCALE GENOMIC DNA]</scope>
    <source>
        <strain evidence="2 3">UBC 951</strain>
    </source>
</reference>
<evidence type="ECO:0000313" key="3">
    <source>
        <dbReference type="Proteomes" id="UP000027361"/>
    </source>
</evidence>
<feature type="compositionally biased region" description="Low complexity" evidence="1">
    <location>
        <begin position="484"/>
        <end position="494"/>
    </location>
</feature>
<feature type="compositionally biased region" description="Gly residues" evidence="1">
    <location>
        <begin position="174"/>
        <end position="185"/>
    </location>
</feature>
<evidence type="ECO:0000313" key="2">
    <source>
        <dbReference type="EMBL" id="KDN36052.1"/>
    </source>
</evidence>
<name>A0A066V2X0_TILAU</name>
<feature type="region of interest" description="Disordered" evidence="1">
    <location>
        <begin position="78"/>
        <end position="112"/>
    </location>
</feature>
<feature type="region of interest" description="Disordered" evidence="1">
    <location>
        <begin position="397"/>
        <end position="430"/>
    </location>
</feature>
<protein>
    <submittedName>
        <fullName evidence="2">Uncharacterized protein</fullName>
    </submittedName>
</protein>
<feature type="region of interest" description="Disordered" evidence="1">
    <location>
        <begin position="332"/>
        <end position="384"/>
    </location>
</feature>
<feature type="compositionally biased region" description="Basic and acidic residues" evidence="1">
    <location>
        <begin position="495"/>
        <end position="504"/>
    </location>
</feature>
<comment type="caution">
    <text evidence="2">The sequence shown here is derived from an EMBL/GenBank/DDBJ whole genome shotgun (WGS) entry which is preliminary data.</text>
</comment>
<feature type="compositionally biased region" description="Low complexity" evidence="1">
    <location>
        <begin position="460"/>
        <end position="476"/>
    </location>
</feature>
<dbReference type="HOGENOM" id="CLU_449177_0_0_1"/>
<evidence type="ECO:0000256" key="1">
    <source>
        <dbReference type="SAM" id="MobiDB-lite"/>
    </source>
</evidence>